<dbReference type="InterPro" id="IPR003838">
    <property type="entry name" value="ABC3_permease_C"/>
</dbReference>
<dbReference type="PANTHER" id="PTHR30572:SF18">
    <property type="entry name" value="ABC-TYPE MACROLIDE FAMILY EXPORT SYSTEM PERMEASE COMPONENT 2"/>
    <property type="match status" value="1"/>
</dbReference>
<evidence type="ECO:0000256" key="2">
    <source>
        <dbReference type="ARBA" id="ARBA00022475"/>
    </source>
</evidence>
<feature type="transmembrane region" description="Helical" evidence="6">
    <location>
        <begin position="668"/>
        <end position="690"/>
    </location>
</feature>
<feature type="domain" description="ABC3 transporter permease C-terminal" evidence="7">
    <location>
        <begin position="288"/>
        <end position="402"/>
    </location>
</feature>
<dbReference type="Pfam" id="PF02687">
    <property type="entry name" value="FtsX"/>
    <property type="match status" value="2"/>
</dbReference>
<evidence type="ECO:0000313" key="10">
    <source>
        <dbReference type="Proteomes" id="UP000475249"/>
    </source>
</evidence>
<evidence type="ECO:0000256" key="4">
    <source>
        <dbReference type="ARBA" id="ARBA00022989"/>
    </source>
</evidence>
<keyword evidence="2" id="KW-1003">Cell membrane</keyword>
<dbReference type="AlphaFoldDB" id="A0A6L9EAN1"/>
<keyword evidence="4 6" id="KW-1133">Transmembrane helix</keyword>
<reference evidence="9 10" key="1">
    <citation type="submission" date="2020-01" db="EMBL/GenBank/DDBJ databases">
        <title>Bacteria diversity of Porities sp.</title>
        <authorList>
            <person name="Wang G."/>
        </authorList>
    </citation>
    <scope>NUCLEOTIDE SEQUENCE [LARGE SCALE GENOMIC DNA]</scope>
    <source>
        <strain evidence="9 10">R33</strain>
    </source>
</reference>
<evidence type="ECO:0000259" key="8">
    <source>
        <dbReference type="Pfam" id="PF12704"/>
    </source>
</evidence>
<name>A0A6L9EAN1_9FLAO</name>
<keyword evidence="3 6" id="KW-0812">Transmembrane</keyword>
<sequence>MIKSNLKITWRNLLKNKTYFSINVLGLSIALTVSFLMLLWANDEWNMDKFHEQDAQLYLAKRTIPLEGNVLDVYNNVSYPFLEAAKAEIPEIENYLILGPAFEDNLTHDNVNFRARGSYTKANFFKDFSFPVLLGDIDQLDAKVEALAISESLAHRIWGDEWRTRALGSTIHIHDNGDFSVEAVYADFPEQSSIRNEFYYSFDNFLNRNEWVMQWGSNGMRGVFVLDPKADPALVSTKTHELFQANLSGEFKEGIIFQKFSDNYLYGNFDEQARVSGGRIEYVRIFTIAAIFLLIISCINFINLATAYATKRAAEIGVRKSIGARKGILISQFLTETALITSIAFLIAYFLTLLLLPATNDFTAKNLALNPANWTMWLVIIGVYLVTTLLSGLYPAAVISSFKPVDALKGKSLEKKNTISLRKGLVVLQFTLTTLLIVAAMVVRLQVDYINQKDLGIAKDHIISIHQDQKLTEKYDVLREELVKSPAVRDVTLVGPSPLHNNASTGGVVWPGKREDQSNIEFNLQWTSHNFPEVFDIPLADGNYYREGLIDTLQIVVNERAVEIMGLEDPIGKTIELWRTPRQIIGVLKDYHNRSLYEPIQPGVYLLDALDAGNMFVKLKAGSTEEGLTAVQQAFAAVLPDVPLHYDFLDEQHAANYRSEIVTGGLTFYFALVSILISCLGLFGLATFVVKQRTKEIGIRKVLGASVSNITSLISKDFLKLVTAAILIATPVAWFFMSKWLEGFAYKIEMSWWVFAITGLFTVLIAFLTIGFHTLRSAQSDPVESLRTE</sequence>
<feature type="transmembrane region" description="Helical" evidence="6">
    <location>
        <begin position="752"/>
        <end position="772"/>
    </location>
</feature>
<proteinExistence type="predicted"/>
<feature type="transmembrane region" description="Helical" evidence="6">
    <location>
        <begin position="718"/>
        <end position="737"/>
    </location>
</feature>
<feature type="transmembrane region" description="Helical" evidence="6">
    <location>
        <begin position="20"/>
        <end position="41"/>
    </location>
</feature>
<feature type="domain" description="MacB-like periplasmic core" evidence="8">
    <location>
        <begin position="22"/>
        <end position="236"/>
    </location>
</feature>
<keyword evidence="10" id="KW-1185">Reference proteome</keyword>
<evidence type="ECO:0000259" key="7">
    <source>
        <dbReference type="Pfam" id="PF02687"/>
    </source>
</evidence>
<dbReference type="GO" id="GO:0005886">
    <property type="term" value="C:plasma membrane"/>
    <property type="evidence" value="ECO:0007669"/>
    <property type="project" value="UniProtKB-SubCell"/>
</dbReference>
<feature type="domain" description="MacB-like periplasmic core" evidence="8">
    <location>
        <begin position="460"/>
        <end position="626"/>
    </location>
</feature>
<protein>
    <submittedName>
        <fullName evidence="9">FtsX-like permease family protein</fullName>
    </submittedName>
</protein>
<feature type="transmembrane region" description="Helical" evidence="6">
    <location>
        <begin position="376"/>
        <end position="402"/>
    </location>
</feature>
<keyword evidence="5 6" id="KW-0472">Membrane</keyword>
<gene>
    <name evidence="9" type="ORF">GTQ38_06370</name>
</gene>
<evidence type="ECO:0000313" key="9">
    <source>
        <dbReference type="EMBL" id="NAS11618.1"/>
    </source>
</evidence>
<feature type="transmembrane region" description="Helical" evidence="6">
    <location>
        <begin position="329"/>
        <end position="356"/>
    </location>
</feature>
<evidence type="ECO:0000256" key="1">
    <source>
        <dbReference type="ARBA" id="ARBA00004651"/>
    </source>
</evidence>
<feature type="transmembrane region" description="Helical" evidence="6">
    <location>
        <begin position="423"/>
        <end position="443"/>
    </location>
</feature>
<accession>A0A6L9EAN1</accession>
<comment type="caution">
    <text evidence="9">The sequence shown here is derived from an EMBL/GenBank/DDBJ whole genome shotgun (WGS) entry which is preliminary data.</text>
</comment>
<dbReference type="RefSeq" id="WP_161434634.1">
    <property type="nucleotide sequence ID" value="NZ_WXYO01000002.1"/>
</dbReference>
<dbReference type="InterPro" id="IPR050250">
    <property type="entry name" value="Macrolide_Exporter_MacB"/>
</dbReference>
<feature type="transmembrane region" description="Helical" evidence="6">
    <location>
        <begin position="282"/>
        <end position="308"/>
    </location>
</feature>
<dbReference type="GO" id="GO:0022857">
    <property type="term" value="F:transmembrane transporter activity"/>
    <property type="evidence" value="ECO:0007669"/>
    <property type="project" value="TreeGrafter"/>
</dbReference>
<dbReference type="Pfam" id="PF12704">
    <property type="entry name" value="MacB_PCD"/>
    <property type="match status" value="2"/>
</dbReference>
<feature type="domain" description="ABC3 transporter permease C-terminal" evidence="7">
    <location>
        <begin position="670"/>
        <end position="779"/>
    </location>
</feature>
<evidence type="ECO:0000256" key="5">
    <source>
        <dbReference type="ARBA" id="ARBA00023136"/>
    </source>
</evidence>
<dbReference type="PANTHER" id="PTHR30572">
    <property type="entry name" value="MEMBRANE COMPONENT OF TRANSPORTER-RELATED"/>
    <property type="match status" value="1"/>
</dbReference>
<dbReference type="InterPro" id="IPR025857">
    <property type="entry name" value="MacB_PCD"/>
</dbReference>
<organism evidence="9 10">
    <name type="scientific">Poritiphilus flavus</name>
    <dbReference type="NCBI Taxonomy" id="2697053"/>
    <lineage>
        <taxon>Bacteria</taxon>
        <taxon>Pseudomonadati</taxon>
        <taxon>Bacteroidota</taxon>
        <taxon>Flavobacteriia</taxon>
        <taxon>Flavobacteriales</taxon>
        <taxon>Flavobacteriaceae</taxon>
        <taxon>Poritiphilus</taxon>
    </lineage>
</organism>
<comment type="subcellular location">
    <subcellularLocation>
        <location evidence="1">Cell membrane</location>
        <topology evidence="1">Multi-pass membrane protein</topology>
    </subcellularLocation>
</comment>
<evidence type="ECO:0000256" key="3">
    <source>
        <dbReference type="ARBA" id="ARBA00022692"/>
    </source>
</evidence>
<dbReference type="Proteomes" id="UP000475249">
    <property type="component" value="Unassembled WGS sequence"/>
</dbReference>
<evidence type="ECO:0000256" key="6">
    <source>
        <dbReference type="SAM" id="Phobius"/>
    </source>
</evidence>
<dbReference type="EMBL" id="WXYO01000002">
    <property type="protein sequence ID" value="NAS11618.1"/>
    <property type="molecule type" value="Genomic_DNA"/>
</dbReference>